<evidence type="ECO:0000259" key="2">
    <source>
        <dbReference type="PROSITE" id="PS50191"/>
    </source>
</evidence>
<reference evidence="3" key="1">
    <citation type="submission" date="2023-04" db="EMBL/GenBank/DDBJ databases">
        <title>Black Yeasts Isolated from many extreme environments.</title>
        <authorList>
            <person name="Coleine C."/>
            <person name="Stajich J.E."/>
            <person name="Selbmann L."/>
        </authorList>
    </citation>
    <scope>NUCLEOTIDE SEQUENCE</scope>
    <source>
        <strain evidence="3">CCFEE 5312</strain>
    </source>
</reference>
<feature type="compositionally biased region" description="Low complexity" evidence="1">
    <location>
        <begin position="172"/>
        <end position="188"/>
    </location>
</feature>
<proteinExistence type="predicted"/>
<dbReference type="Pfam" id="PF03765">
    <property type="entry name" value="CRAL_TRIO_N"/>
    <property type="match status" value="1"/>
</dbReference>
<dbReference type="SMART" id="SM01100">
    <property type="entry name" value="CRAL_TRIO_N"/>
    <property type="match status" value="1"/>
</dbReference>
<dbReference type="Proteomes" id="UP001271007">
    <property type="component" value="Unassembled WGS sequence"/>
</dbReference>
<feature type="domain" description="CRAL-TRIO" evidence="2">
    <location>
        <begin position="327"/>
        <end position="472"/>
    </location>
</feature>
<comment type="caution">
    <text evidence="3">The sequence shown here is derived from an EMBL/GenBank/DDBJ whole genome shotgun (WGS) entry which is preliminary data.</text>
</comment>
<dbReference type="PANTHER" id="PTHR46590:SF1">
    <property type="entry name" value="PHOSPHATIDYLINOSITOL TRANSFER PROTEIN CSR1"/>
    <property type="match status" value="1"/>
</dbReference>
<dbReference type="EMBL" id="JAWDJX010000007">
    <property type="protein sequence ID" value="KAK3055949.1"/>
    <property type="molecule type" value="Genomic_DNA"/>
</dbReference>
<feature type="region of interest" description="Disordered" evidence="1">
    <location>
        <begin position="166"/>
        <end position="232"/>
    </location>
</feature>
<dbReference type="AlphaFoldDB" id="A0AAJ0LUS3"/>
<feature type="region of interest" description="Disordered" evidence="1">
    <location>
        <begin position="25"/>
        <end position="54"/>
    </location>
</feature>
<dbReference type="Pfam" id="PF00650">
    <property type="entry name" value="CRAL_TRIO"/>
    <property type="match status" value="1"/>
</dbReference>
<feature type="region of interest" description="Disordered" evidence="1">
    <location>
        <begin position="558"/>
        <end position="581"/>
    </location>
</feature>
<evidence type="ECO:0000313" key="3">
    <source>
        <dbReference type="EMBL" id="KAK3055949.1"/>
    </source>
</evidence>
<protein>
    <submittedName>
        <fullName evidence="3">Phosphatidylinositol transfer protein csr1</fullName>
    </submittedName>
</protein>
<evidence type="ECO:0000313" key="4">
    <source>
        <dbReference type="Proteomes" id="UP001271007"/>
    </source>
</evidence>
<accession>A0AAJ0LUS3</accession>
<name>A0AAJ0LUS3_9PEZI</name>
<dbReference type="InterPro" id="IPR036865">
    <property type="entry name" value="CRAL-TRIO_dom_sf"/>
</dbReference>
<dbReference type="PROSITE" id="PS50191">
    <property type="entry name" value="CRAL_TRIO"/>
    <property type="match status" value="1"/>
</dbReference>
<gene>
    <name evidence="3" type="primary">CSR1</name>
    <name evidence="3" type="ORF">LTR09_003183</name>
</gene>
<dbReference type="InterPro" id="IPR036273">
    <property type="entry name" value="CRAL/TRIO_N_dom_sf"/>
</dbReference>
<dbReference type="SUPFAM" id="SSF52087">
    <property type="entry name" value="CRAL/TRIO domain"/>
    <property type="match status" value="1"/>
</dbReference>
<dbReference type="InterPro" id="IPR011074">
    <property type="entry name" value="CRAL/TRIO_N_dom"/>
</dbReference>
<dbReference type="Gene3D" id="3.40.525.10">
    <property type="entry name" value="CRAL-TRIO lipid binding domain"/>
    <property type="match status" value="1"/>
</dbReference>
<keyword evidence="4" id="KW-1185">Reference proteome</keyword>
<dbReference type="InterPro" id="IPR001251">
    <property type="entry name" value="CRAL-TRIO_dom"/>
</dbReference>
<evidence type="ECO:0000256" key="1">
    <source>
        <dbReference type="SAM" id="MobiDB-lite"/>
    </source>
</evidence>
<dbReference type="InterPro" id="IPR052432">
    <property type="entry name" value="PITP/CRAL-TRIO"/>
</dbReference>
<organism evidence="3 4">
    <name type="scientific">Extremus antarcticus</name>
    <dbReference type="NCBI Taxonomy" id="702011"/>
    <lineage>
        <taxon>Eukaryota</taxon>
        <taxon>Fungi</taxon>
        <taxon>Dikarya</taxon>
        <taxon>Ascomycota</taxon>
        <taxon>Pezizomycotina</taxon>
        <taxon>Dothideomycetes</taxon>
        <taxon>Dothideomycetidae</taxon>
        <taxon>Mycosphaerellales</taxon>
        <taxon>Extremaceae</taxon>
        <taxon>Extremus</taxon>
    </lineage>
</organism>
<sequence>MRPFGRLLRQPIHIRHHLHLQRPRHFNHDVFRPSRTTSSRPTQPPTRRSRAPLPQRSAFDPLAFAIALAVACLSAEYIGSKYYWINDDDEEHETDEEATSSSPQDEGLQSDITGDSSTDLEHLALLYRHTMAANMPPGRPGNLTPDQETKLKEMWLAVLEVFGVAHEPSSHTNGTATSTSDSTTSTTPQKKKKSRLSIFGKKDKSDTDPSDPSSADNDKHGQTKDYQRALASQSPESLRDAFWSMSKHDHPDALLLRFLRARKWDVQAALVMMIATMHWRSTEMHVDDDIMVNGEEAALKESKSANAAEKKEGDDFMAQLRMGKSFLHGADKDGRPCCWVRVKLHKQGEQSERSLERFTVYTIETARMMLRPPVDTATIVFDMTDFSMANMDYTPVKFMIKCFEANYPESLGSVLVYKAPWIFQGIWKIIRGWLDPVVAGKVHFASQLDELSEFIPRSQIMKEMGGEEDWRYEYVEPRDGENQRMLEAGPKEELQRERTELVRSYESETVAWAHGEDKGEGRGRIAERLAQNYWRLDPFVRAQSLYDRTGVLGESGKLEFYPSRASPTVPAGPGAADDDVD</sequence>
<dbReference type="PANTHER" id="PTHR46590">
    <property type="entry name" value="PHOSPHATIDYLINOSITOL TRANSFER PROTEIN CSR1-RELATED"/>
    <property type="match status" value="1"/>
</dbReference>
<dbReference type="SUPFAM" id="SSF46938">
    <property type="entry name" value="CRAL/TRIO N-terminal domain"/>
    <property type="match status" value="1"/>
</dbReference>
<dbReference type="CDD" id="cd00170">
    <property type="entry name" value="SEC14"/>
    <property type="match status" value="1"/>
</dbReference>
<dbReference type="SMART" id="SM00516">
    <property type="entry name" value="SEC14"/>
    <property type="match status" value="1"/>
</dbReference>
<feature type="region of interest" description="Disordered" evidence="1">
    <location>
        <begin position="90"/>
        <end position="115"/>
    </location>
</feature>
<feature type="compositionally biased region" description="Basic and acidic residues" evidence="1">
    <location>
        <begin position="216"/>
        <end position="227"/>
    </location>
</feature>